<protein>
    <submittedName>
        <fullName evidence="2">Uncharacterized protein</fullName>
    </submittedName>
</protein>
<organism evidence="2 3">
    <name type="scientific">Schistosoma mattheei</name>
    <dbReference type="NCBI Taxonomy" id="31246"/>
    <lineage>
        <taxon>Eukaryota</taxon>
        <taxon>Metazoa</taxon>
        <taxon>Spiralia</taxon>
        <taxon>Lophotrochozoa</taxon>
        <taxon>Platyhelminthes</taxon>
        <taxon>Trematoda</taxon>
        <taxon>Digenea</taxon>
        <taxon>Strigeidida</taxon>
        <taxon>Schistosomatoidea</taxon>
        <taxon>Schistosomatidae</taxon>
        <taxon>Schistosoma</taxon>
    </lineage>
</organism>
<reference evidence="2 3" key="1">
    <citation type="submission" date="2018-11" db="EMBL/GenBank/DDBJ databases">
        <authorList>
            <consortium name="Pathogen Informatics"/>
        </authorList>
    </citation>
    <scope>NUCLEOTIDE SEQUENCE [LARGE SCALE GENOMIC DNA]</scope>
    <source>
        <strain>Denwood</strain>
        <strain evidence="3">Zambia</strain>
    </source>
</reference>
<dbReference type="EMBL" id="UZAL01037143">
    <property type="protein sequence ID" value="VDP71240.1"/>
    <property type="molecule type" value="Genomic_DNA"/>
</dbReference>
<sequence>MSAFGLDLDELTSAFDPKKPSSETLVDTGSTQSGDFEEKKRK</sequence>
<dbReference type="AlphaFoldDB" id="A0A183PPX3"/>
<gene>
    <name evidence="2" type="ORF">SMTD_LOCUS16409</name>
</gene>
<evidence type="ECO:0000313" key="3">
    <source>
        <dbReference type="Proteomes" id="UP000269396"/>
    </source>
</evidence>
<feature type="compositionally biased region" description="Polar residues" evidence="1">
    <location>
        <begin position="22"/>
        <end position="34"/>
    </location>
</feature>
<evidence type="ECO:0000256" key="1">
    <source>
        <dbReference type="SAM" id="MobiDB-lite"/>
    </source>
</evidence>
<evidence type="ECO:0000313" key="2">
    <source>
        <dbReference type="EMBL" id="VDP71240.1"/>
    </source>
</evidence>
<name>A0A183PPX3_9TREM</name>
<accession>A0A183PPX3</accession>
<dbReference type="STRING" id="31246.A0A183PPX3"/>
<proteinExistence type="predicted"/>
<feature type="region of interest" description="Disordered" evidence="1">
    <location>
        <begin position="1"/>
        <end position="42"/>
    </location>
</feature>
<dbReference type="Proteomes" id="UP000269396">
    <property type="component" value="Unassembled WGS sequence"/>
</dbReference>
<keyword evidence="3" id="KW-1185">Reference proteome</keyword>